<proteinExistence type="predicted"/>
<dbReference type="Proteomes" id="UP001054837">
    <property type="component" value="Unassembled WGS sequence"/>
</dbReference>
<evidence type="ECO:0000313" key="2">
    <source>
        <dbReference type="Proteomes" id="UP001054837"/>
    </source>
</evidence>
<comment type="caution">
    <text evidence="1">The sequence shown here is derived from an EMBL/GenBank/DDBJ whole genome shotgun (WGS) entry which is preliminary data.</text>
</comment>
<evidence type="ECO:0000313" key="1">
    <source>
        <dbReference type="EMBL" id="GIY44864.1"/>
    </source>
</evidence>
<dbReference type="EMBL" id="BPLQ01009579">
    <property type="protein sequence ID" value="GIY44864.1"/>
    <property type="molecule type" value="Genomic_DNA"/>
</dbReference>
<keyword evidence="2" id="KW-1185">Reference proteome</keyword>
<organism evidence="1 2">
    <name type="scientific">Caerostris darwini</name>
    <dbReference type="NCBI Taxonomy" id="1538125"/>
    <lineage>
        <taxon>Eukaryota</taxon>
        <taxon>Metazoa</taxon>
        <taxon>Ecdysozoa</taxon>
        <taxon>Arthropoda</taxon>
        <taxon>Chelicerata</taxon>
        <taxon>Arachnida</taxon>
        <taxon>Araneae</taxon>
        <taxon>Araneomorphae</taxon>
        <taxon>Entelegynae</taxon>
        <taxon>Araneoidea</taxon>
        <taxon>Araneidae</taxon>
        <taxon>Caerostris</taxon>
    </lineage>
</organism>
<dbReference type="AlphaFoldDB" id="A0AAV4TGL1"/>
<name>A0AAV4TGL1_9ARAC</name>
<reference evidence="1 2" key="1">
    <citation type="submission" date="2021-06" db="EMBL/GenBank/DDBJ databases">
        <title>Caerostris darwini draft genome.</title>
        <authorList>
            <person name="Kono N."/>
            <person name="Arakawa K."/>
        </authorList>
    </citation>
    <scope>NUCLEOTIDE SEQUENCE [LARGE SCALE GENOMIC DNA]</scope>
</reference>
<protein>
    <submittedName>
        <fullName evidence="1">Uncharacterized protein</fullName>
    </submittedName>
</protein>
<accession>A0AAV4TGL1</accession>
<sequence>MAIREGNTLMKFAHGAVGGGIGFGNLIFQWRDNTPQKRAWKNSVAFPSPLNKIADVIEFEPRWDERIEFRNCGKKSPEKMLPLPSIIRNLLFGISVKMYENMRAGYKFCITELSAAKLQDFFPSSSKQFDK</sequence>
<gene>
    <name evidence="1" type="ORF">CDAR_240941</name>
</gene>